<dbReference type="AlphaFoldDB" id="A0A8J4XM11"/>
<evidence type="ECO:0000259" key="1">
    <source>
        <dbReference type="PROSITE" id="PS50878"/>
    </source>
</evidence>
<dbReference type="InterPro" id="IPR000477">
    <property type="entry name" value="RT_dom"/>
</dbReference>
<dbReference type="EMBL" id="JACEEZ010024410">
    <property type="protein sequence ID" value="KAG0710230.1"/>
    <property type="molecule type" value="Genomic_DNA"/>
</dbReference>
<dbReference type="Pfam" id="PF00078">
    <property type="entry name" value="RVT_1"/>
    <property type="match status" value="1"/>
</dbReference>
<reference evidence="2" key="1">
    <citation type="submission" date="2020-07" db="EMBL/GenBank/DDBJ databases">
        <title>The High-quality genome of the commercially important snow crab, Chionoecetes opilio.</title>
        <authorList>
            <person name="Jeong J.-H."/>
            <person name="Ryu S."/>
        </authorList>
    </citation>
    <scope>NUCLEOTIDE SEQUENCE</scope>
    <source>
        <strain evidence="2">MADBK_172401_WGS</strain>
        <tissue evidence="2">Digestive gland</tissue>
    </source>
</reference>
<dbReference type="PRINTS" id="PR01345">
    <property type="entry name" value="CERVTRCPTASE"/>
</dbReference>
<keyword evidence="2" id="KW-0695">RNA-directed DNA polymerase</keyword>
<dbReference type="GO" id="GO:0003964">
    <property type="term" value="F:RNA-directed DNA polymerase activity"/>
    <property type="evidence" value="ECO:0007669"/>
    <property type="project" value="UniProtKB-KW"/>
</dbReference>
<evidence type="ECO:0000313" key="3">
    <source>
        <dbReference type="Proteomes" id="UP000770661"/>
    </source>
</evidence>
<dbReference type="Proteomes" id="UP000770661">
    <property type="component" value="Unassembled WGS sequence"/>
</dbReference>
<accession>A0A8J4XM11</accession>
<keyword evidence="2" id="KW-0808">Transferase</keyword>
<evidence type="ECO:0000313" key="2">
    <source>
        <dbReference type="EMBL" id="KAG0710230.1"/>
    </source>
</evidence>
<comment type="caution">
    <text evidence="2">The sequence shown here is derived from an EMBL/GenBank/DDBJ whole genome shotgun (WGS) entry which is preliminary data.</text>
</comment>
<dbReference type="PROSITE" id="PS50878">
    <property type="entry name" value="RT_POL"/>
    <property type="match status" value="1"/>
</dbReference>
<feature type="domain" description="Reverse transcriptase" evidence="1">
    <location>
        <begin position="1"/>
        <end position="202"/>
    </location>
</feature>
<name>A0A8J4XM11_CHIOP</name>
<dbReference type="PANTHER" id="PTHR33332">
    <property type="entry name" value="REVERSE TRANSCRIPTASE DOMAIN-CONTAINING PROTEIN"/>
    <property type="match status" value="1"/>
</dbReference>
<keyword evidence="3" id="KW-1185">Reference proteome</keyword>
<proteinExistence type="predicted"/>
<gene>
    <name evidence="2" type="ORF">GWK47_023231</name>
</gene>
<organism evidence="2 3">
    <name type="scientific">Chionoecetes opilio</name>
    <name type="common">Atlantic snow crab</name>
    <name type="synonym">Cancer opilio</name>
    <dbReference type="NCBI Taxonomy" id="41210"/>
    <lineage>
        <taxon>Eukaryota</taxon>
        <taxon>Metazoa</taxon>
        <taxon>Ecdysozoa</taxon>
        <taxon>Arthropoda</taxon>
        <taxon>Crustacea</taxon>
        <taxon>Multicrustacea</taxon>
        <taxon>Malacostraca</taxon>
        <taxon>Eumalacostraca</taxon>
        <taxon>Eucarida</taxon>
        <taxon>Decapoda</taxon>
        <taxon>Pleocyemata</taxon>
        <taxon>Brachyura</taxon>
        <taxon>Eubrachyura</taxon>
        <taxon>Majoidea</taxon>
        <taxon>Majidae</taxon>
        <taxon>Chionoecetes</taxon>
    </lineage>
</organism>
<protein>
    <submittedName>
        <fullName evidence="2">RNA-directed DNA polymerase from mobile element jockey</fullName>
    </submittedName>
</protein>
<sequence>MVSRGEDLVCQNSWLIMTGYCTTWPREGTWMSCSLIWPKLLTKLTTASYYTRSRPLAITGKMGVWIHAFLAGRLQAVTVDGHISEEAEVIGGMPQGSVLGPLLFLIHKGDIGERVRGSFLSFADGTSVSLPVTTAEEVPRLQQDLDTVYAWATTNNMSFNEEKLEMLRHGQKHNIKEATKLYTEGGQEISAQPHVKYLGVHISEDCSFHHHIAETVRKAKGMAGWVLRTFTTRETLTMLTLWKTLIQPLLDYCCQLWSPHKRGDIQLLEVVQRSFTRQIRGMRDLSYWDRLRELGLNSQQRRRDRYRIIYMWKILEGQVPNPAPFALQPYITESTGRKCLRQSLPTRAPERIKTLLASSLIHEVPKTFNALPKEVRSITGCPVGKFKSGGTSSYGRCQTNPQCWATLPDTGPPTPYRIKWT</sequence>
<dbReference type="OrthoDB" id="6379840at2759"/>
<keyword evidence="2" id="KW-0548">Nucleotidyltransferase</keyword>